<dbReference type="Pfam" id="PF01841">
    <property type="entry name" value="Transglut_core"/>
    <property type="match status" value="1"/>
</dbReference>
<organism evidence="4 5">
    <name type="scientific">Nonomuraea turkmeniaca</name>
    <dbReference type="NCBI Taxonomy" id="103838"/>
    <lineage>
        <taxon>Bacteria</taxon>
        <taxon>Bacillati</taxon>
        <taxon>Actinomycetota</taxon>
        <taxon>Actinomycetes</taxon>
        <taxon>Streptosporangiales</taxon>
        <taxon>Streptosporangiaceae</taxon>
        <taxon>Nonomuraea</taxon>
    </lineage>
</organism>
<name>A0A5S4EYX0_9ACTN</name>
<dbReference type="AlphaFoldDB" id="A0A5S4EYX0"/>
<comment type="caution">
    <text evidence="4">The sequence shown here is derived from an EMBL/GenBank/DDBJ whole genome shotgun (WGS) entry which is preliminary data.</text>
</comment>
<sequence>MNTSVMNGNEPGPPQNAPARGRAQGTTQSAVATGQGQGVTQSVVAPGRGQGAARGASAAGRTPGVGQDSPVSGHGGGGRADRGRRRMGAFMAGGCALAAVIGMLPVVAFAGAFGRTPAEALADPRYLLPTAGAALVVAAACLVTAVATRLPPVTRLTIGVLALAVHLMLVAPSDLFSGPFRLLTSIPPLDLDGAELATVALLAGLATLAAAEPVLRGRSVAWALPVALLGTAAGLAVSAASGSAAWLGPAAALVMAALLVLGAWPRGGGVRLLALTGRRSHLIVAAAVPVVVAAGVAASLVLPGVLAPQARPVDARELVPQPVRPRQVTSPLAEFPALHRGRTKVRLTVTADRPVTRLRYATLTVFDGTYWTAAGTYWRAGTRLPDPGDNAPRATVTERVRVEEPGTLGMLVSSGRPVEVSAPGLGVNPDTGDVVLPDDRPAPPEYTVRSVVPSTDPARLAVDQPAPGPARDPTVATFAVDAKKIAGTERGHDALRRLADHFARGGYAEDSSPTPPSGHGNWQIRRLMEKTKNGTAEQYASAFAVLARSLGYDVRVVVGFLPPKRQGDRYRITERDVDAWAEVRFAQAGWVPFHPTPRKESPDEAEAVPEEDPAPPADSDPRQPDPATPASTPPEPATTTAPPWQWSLLAVAALLVAMAAVPILKGAVRARRRRTADPRGRVAAAWRETLDRYADAGLRTVATTTAGEAATAAATRFPAAAPATGELLELVNLAMYGAHEISPAEGERAWALADTARARLRSALPFGSKVVAALRPRWGTFPISRRAARS</sequence>
<feature type="transmembrane region" description="Helical" evidence="2">
    <location>
        <begin position="126"/>
        <end position="146"/>
    </location>
</feature>
<gene>
    <name evidence="4" type="ORF">ETD86_45605</name>
</gene>
<dbReference type="Proteomes" id="UP000309128">
    <property type="component" value="Unassembled WGS sequence"/>
</dbReference>
<dbReference type="EMBL" id="VCKY01000261">
    <property type="protein sequence ID" value="TMR08953.1"/>
    <property type="molecule type" value="Genomic_DNA"/>
</dbReference>
<dbReference type="OrthoDB" id="9804023at2"/>
<evidence type="ECO:0000256" key="2">
    <source>
        <dbReference type="SAM" id="Phobius"/>
    </source>
</evidence>
<feature type="transmembrane region" description="Helical" evidence="2">
    <location>
        <begin position="222"/>
        <end position="240"/>
    </location>
</feature>
<proteinExistence type="predicted"/>
<dbReference type="RefSeq" id="WP_138672864.1">
    <property type="nucleotide sequence ID" value="NZ_VCKY01000261.1"/>
</dbReference>
<feature type="compositionally biased region" description="Pro residues" evidence="1">
    <location>
        <begin position="614"/>
        <end position="636"/>
    </location>
</feature>
<dbReference type="InterPro" id="IPR025403">
    <property type="entry name" value="TgpA-like_C"/>
</dbReference>
<dbReference type="Pfam" id="PF11992">
    <property type="entry name" value="TgpA_N"/>
    <property type="match status" value="1"/>
</dbReference>
<accession>A0A5S4EYX0</accession>
<feature type="transmembrane region" description="Helical" evidence="2">
    <location>
        <begin position="89"/>
        <end position="114"/>
    </location>
</feature>
<feature type="transmembrane region" description="Helical" evidence="2">
    <location>
        <begin position="158"/>
        <end position="176"/>
    </location>
</feature>
<feature type="region of interest" description="Disordered" evidence="1">
    <location>
        <begin position="1"/>
        <end position="82"/>
    </location>
</feature>
<feature type="compositionally biased region" description="Acidic residues" evidence="1">
    <location>
        <begin position="603"/>
        <end position="613"/>
    </location>
</feature>
<dbReference type="Gene3D" id="3.10.620.30">
    <property type="match status" value="1"/>
</dbReference>
<feature type="region of interest" description="Disordered" evidence="1">
    <location>
        <begin position="592"/>
        <end position="641"/>
    </location>
</feature>
<feature type="transmembrane region" description="Helical" evidence="2">
    <location>
        <begin position="644"/>
        <end position="664"/>
    </location>
</feature>
<evidence type="ECO:0000259" key="3">
    <source>
        <dbReference type="SMART" id="SM00460"/>
    </source>
</evidence>
<keyword evidence="2" id="KW-1133">Transmembrane helix</keyword>
<dbReference type="InterPro" id="IPR021878">
    <property type="entry name" value="TgpA_N"/>
</dbReference>
<keyword evidence="2" id="KW-0812">Transmembrane</keyword>
<dbReference type="InterPro" id="IPR052901">
    <property type="entry name" value="Bact_TGase-like"/>
</dbReference>
<keyword evidence="2" id="KW-0472">Membrane</keyword>
<dbReference type="PANTHER" id="PTHR42736:SF1">
    <property type="entry name" value="PROTEIN-GLUTAMINE GAMMA-GLUTAMYLTRANSFERASE"/>
    <property type="match status" value="1"/>
</dbReference>
<dbReference type="InterPro" id="IPR002931">
    <property type="entry name" value="Transglutaminase-like"/>
</dbReference>
<keyword evidence="5" id="KW-1185">Reference proteome</keyword>
<feature type="transmembrane region" description="Helical" evidence="2">
    <location>
        <begin position="246"/>
        <end position="264"/>
    </location>
</feature>
<dbReference type="SUPFAM" id="SSF54001">
    <property type="entry name" value="Cysteine proteinases"/>
    <property type="match status" value="1"/>
</dbReference>
<dbReference type="SMART" id="SM00460">
    <property type="entry name" value="TGc"/>
    <property type="match status" value="1"/>
</dbReference>
<protein>
    <submittedName>
        <fullName evidence="4">Transglutaminase domain-containing protein</fullName>
    </submittedName>
</protein>
<feature type="transmembrane region" description="Helical" evidence="2">
    <location>
        <begin position="284"/>
        <end position="306"/>
    </location>
</feature>
<dbReference type="PANTHER" id="PTHR42736">
    <property type="entry name" value="PROTEIN-GLUTAMINE GAMMA-GLUTAMYLTRANSFERASE"/>
    <property type="match status" value="1"/>
</dbReference>
<reference evidence="4 5" key="1">
    <citation type="submission" date="2019-05" db="EMBL/GenBank/DDBJ databases">
        <title>Draft genome sequence of Nonomuraea turkmeniaca DSM 43926.</title>
        <authorList>
            <person name="Saricaoglu S."/>
            <person name="Isik K."/>
        </authorList>
    </citation>
    <scope>NUCLEOTIDE SEQUENCE [LARGE SCALE GENOMIC DNA]</scope>
    <source>
        <strain evidence="4 5">DSM 43926</strain>
    </source>
</reference>
<feature type="domain" description="Transglutaminase-like" evidence="3">
    <location>
        <begin position="528"/>
        <end position="597"/>
    </location>
</feature>
<feature type="compositionally biased region" description="Low complexity" evidence="1">
    <location>
        <begin position="45"/>
        <end position="64"/>
    </location>
</feature>
<dbReference type="InterPro" id="IPR038765">
    <property type="entry name" value="Papain-like_cys_pep_sf"/>
</dbReference>
<evidence type="ECO:0000313" key="4">
    <source>
        <dbReference type="EMBL" id="TMR08953.1"/>
    </source>
</evidence>
<feature type="compositionally biased region" description="Polar residues" evidence="1">
    <location>
        <begin position="24"/>
        <end position="43"/>
    </location>
</feature>
<dbReference type="Pfam" id="PF13559">
    <property type="entry name" value="DUF4129"/>
    <property type="match status" value="1"/>
</dbReference>
<evidence type="ECO:0000256" key="1">
    <source>
        <dbReference type="SAM" id="MobiDB-lite"/>
    </source>
</evidence>
<evidence type="ECO:0000313" key="5">
    <source>
        <dbReference type="Proteomes" id="UP000309128"/>
    </source>
</evidence>
<feature type="transmembrane region" description="Helical" evidence="2">
    <location>
        <begin position="196"/>
        <end position="215"/>
    </location>
</feature>